<keyword evidence="3" id="KW-1185">Reference proteome</keyword>
<dbReference type="PANTHER" id="PTHR47027">
    <property type="entry name" value="REVERSE TRANSCRIPTASE DOMAIN-CONTAINING PROTEIN"/>
    <property type="match status" value="1"/>
</dbReference>
<dbReference type="EMBL" id="OW240912">
    <property type="protein sequence ID" value="CAH2219306.1"/>
    <property type="molecule type" value="Genomic_DNA"/>
</dbReference>
<dbReference type="Proteomes" id="UP001295444">
    <property type="component" value="Chromosome 01"/>
</dbReference>
<feature type="domain" description="Reverse transcriptase" evidence="1">
    <location>
        <begin position="124"/>
        <end position="210"/>
    </location>
</feature>
<sequence>MGKSRDLFKKIGNLKVTFHAKVGVIKDKNGRDLTEEDQIKKRWQEYTEDLYRKDLNNSNSWSNEMEPDILESKVRCALGCFADNKAAGVDEIPIELFKILQDDAVKILLALRQQIWKPQQWPKYWERNLYVDQEATVRTEHGTTEWFKIGKGVRQGCILSPYLFNLYAEYVIRNAGLDESKAKINIAGRNIKNLRYADTTLMAESEEELKEGQ</sequence>
<evidence type="ECO:0000259" key="1">
    <source>
        <dbReference type="Pfam" id="PF00078"/>
    </source>
</evidence>
<gene>
    <name evidence="2" type="ORF">PECUL_23A058326</name>
</gene>
<reference evidence="2" key="1">
    <citation type="submission" date="2022-03" db="EMBL/GenBank/DDBJ databases">
        <authorList>
            <person name="Alioto T."/>
            <person name="Alioto T."/>
            <person name="Gomez Garrido J."/>
        </authorList>
    </citation>
    <scope>NUCLEOTIDE SEQUENCE</scope>
</reference>
<organism evidence="2 3">
    <name type="scientific">Pelobates cultripes</name>
    <name type="common">Western spadefoot toad</name>
    <dbReference type="NCBI Taxonomy" id="61616"/>
    <lineage>
        <taxon>Eukaryota</taxon>
        <taxon>Metazoa</taxon>
        <taxon>Chordata</taxon>
        <taxon>Craniata</taxon>
        <taxon>Vertebrata</taxon>
        <taxon>Euteleostomi</taxon>
        <taxon>Amphibia</taxon>
        <taxon>Batrachia</taxon>
        <taxon>Anura</taxon>
        <taxon>Pelobatoidea</taxon>
        <taxon>Pelobatidae</taxon>
        <taxon>Pelobates</taxon>
    </lineage>
</organism>
<accession>A0AAD1QZ83</accession>
<evidence type="ECO:0000313" key="2">
    <source>
        <dbReference type="EMBL" id="CAH2219306.1"/>
    </source>
</evidence>
<dbReference type="Pfam" id="PF00078">
    <property type="entry name" value="RVT_1"/>
    <property type="match status" value="1"/>
</dbReference>
<dbReference type="PANTHER" id="PTHR47027:SF8">
    <property type="entry name" value="RIBONUCLEASE H"/>
    <property type="match status" value="1"/>
</dbReference>
<dbReference type="AlphaFoldDB" id="A0AAD1QZ83"/>
<protein>
    <recommendedName>
        <fullName evidence="1">Reverse transcriptase domain-containing protein</fullName>
    </recommendedName>
</protein>
<dbReference type="InterPro" id="IPR000477">
    <property type="entry name" value="RT_dom"/>
</dbReference>
<name>A0AAD1QZ83_PELCU</name>
<evidence type="ECO:0000313" key="3">
    <source>
        <dbReference type="Proteomes" id="UP001295444"/>
    </source>
</evidence>
<proteinExistence type="predicted"/>